<keyword evidence="3" id="KW-0808">Transferase</keyword>
<sequence>MVQIPLFTTGGHCNPEGDENYVVSFPEIPNSPEFNWWELSLVSRNYKVGDPDYEAFRKGALANMKSWGIIYNTFQDLESVYIDYIKKQMGHDRVWAVGPLLPDENGPIDSTGRGGSSAVLHDNLLKWLDKKVVDSVVYICFGSHFVLNEKQMGSLASALELSKVDFILCVKESGSSFIPSGFEDRVAGRGFIVKGWAPQLVILRHRAVGTFVTHCGWNSTLEGVTAGVMMLAWPMGADQFGNAKLLVDQLGVGKRVFGGPENVPDSVELVRLLDESLNGDLPERVKVKELSQAAKKAVKDGTSIQDLNIFVNLLSELKNHQTNA</sequence>
<gene>
    <name evidence="4" type="ORF">QVD17_01642</name>
</gene>
<evidence type="ECO:0000313" key="4">
    <source>
        <dbReference type="EMBL" id="KAK1435870.1"/>
    </source>
</evidence>
<dbReference type="InterPro" id="IPR002213">
    <property type="entry name" value="UDP_glucos_trans"/>
</dbReference>
<accession>A0AAD8P1P1</accession>
<dbReference type="Proteomes" id="UP001229421">
    <property type="component" value="Unassembled WGS sequence"/>
</dbReference>
<dbReference type="AlphaFoldDB" id="A0AAD8P1P1"/>
<evidence type="ECO:0000256" key="3">
    <source>
        <dbReference type="ARBA" id="ARBA00022679"/>
    </source>
</evidence>
<evidence type="ECO:0000256" key="2">
    <source>
        <dbReference type="ARBA" id="ARBA00022676"/>
    </source>
</evidence>
<dbReference type="Gene3D" id="3.40.50.2000">
    <property type="entry name" value="Glycogen Phosphorylase B"/>
    <property type="match status" value="2"/>
</dbReference>
<keyword evidence="5" id="KW-1185">Reference proteome</keyword>
<comment type="caution">
    <text evidence="4">The sequence shown here is derived from an EMBL/GenBank/DDBJ whole genome shotgun (WGS) entry which is preliminary data.</text>
</comment>
<proteinExistence type="inferred from homology"/>
<evidence type="ECO:0000256" key="1">
    <source>
        <dbReference type="ARBA" id="ARBA00009995"/>
    </source>
</evidence>
<comment type="similarity">
    <text evidence="1">Belongs to the UDP-glycosyltransferase family.</text>
</comment>
<dbReference type="CDD" id="cd03784">
    <property type="entry name" value="GT1_Gtf-like"/>
    <property type="match status" value="1"/>
</dbReference>
<evidence type="ECO:0000313" key="5">
    <source>
        <dbReference type="Proteomes" id="UP001229421"/>
    </source>
</evidence>
<dbReference type="Pfam" id="PF00201">
    <property type="entry name" value="UDPGT"/>
    <property type="match status" value="1"/>
</dbReference>
<organism evidence="4 5">
    <name type="scientific">Tagetes erecta</name>
    <name type="common">African marigold</name>
    <dbReference type="NCBI Taxonomy" id="13708"/>
    <lineage>
        <taxon>Eukaryota</taxon>
        <taxon>Viridiplantae</taxon>
        <taxon>Streptophyta</taxon>
        <taxon>Embryophyta</taxon>
        <taxon>Tracheophyta</taxon>
        <taxon>Spermatophyta</taxon>
        <taxon>Magnoliopsida</taxon>
        <taxon>eudicotyledons</taxon>
        <taxon>Gunneridae</taxon>
        <taxon>Pentapetalae</taxon>
        <taxon>asterids</taxon>
        <taxon>campanulids</taxon>
        <taxon>Asterales</taxon>
        <taxon>Asteraceae</taxon>
        <taxon>Asteroideae</taxon>
        <taxon>Heliantheae alliance</taxon>
        <taxon>Tageteae</taxon>
        <taxon>Tagetes</taxon>
    </lineage>
</organism>
<dbReference type="GO" id="GO:0035251">
    <property type="term" value="F:UDP-glucosyltransferase activity"/>
    <property type="evidence" value="ECO:0007669"/>
    <property type="project" value="TreeGrafter"/>
</dbReference>
<dbReference type="PANTHER" id="PTHR48047">
    <property type="entry name" value="GLYCOSYLTRANSFERASE"/>
    <property type="match status" value="1"/>
</dbReference>
<dbReference type="FunFam" id="3.40.50.2000:FF:000060">
    <property type="entry name" value="Glycosyltransferase"/>
    <property type="match status" value="1"/>
</dbReference>
<dbReference type="GO" id="GO:0016138">
    <property type="term" value="P:glycoside biosynthetic process"/>
    <property type="evidence" value="ECO:0007669"/>
    <property type="project" value="UniProtKB-ARBA"/>
</dbReference>
<dbReference type="PANTHER" id="PTHR48047:SF118">
    <property type="entry name" value="HEXOSYLTRANSFERASE-RELATED"/>
    <property type="match status" value="1"/>
</dbReference>
<name>A0AAD8P1P1_TARER</name>
<protein>
    <submittedName>
        <fullName evidence="4">Uncharacterized protein</fullName>
    </submittedName>
</protein>
<reference evidence="4" key="1">
    <citation type="journal article" date="2023" name="bioRxiv">
        <title>Improved chromosome-level genome assembly for marigold (Tagetes erecta).</title>
        <authorList>
            <person name="Jiang F."/>
            <person name="Yuan L."/>
            <person name="Wang S."/>
            <person name="Wang H."/>
            <person name="Xu D."/>
            <person name="Wang A."/>
            <person name="Fan W."/>
        </authorList>
    </citation>
    <scope>NUCLEOTIDE SEQUENCE</scope>
    <source>
        <strain evidence="4">WSJ</strain>
        <tissue evidence="4">Leaf</tissue>
    </source>
</reference>
<keyword evidence="2" id="KW-0328">Glycosyltransferase</keyword>
<dbReference type="SUPFAM" id="SSF53756">
    <property type="entry name" value="UDP-Glycosyltransferase/glycogen phosphorylase"/>
    <property type="match status" value="1"/>
</dbReference>
<dbReference type="EMBL" id="JAUHHV010000001">
    <property type="protein sequence ID" value="KAK1435870.1"/>
    <property type="molecule type" value="Genomic_DNA"/>
</dbReference>